<sequence>MASISTKYWGNGKDFWGMNWQYDPQWILNEEQREIQLKLLECCRTVIRPNAAICDDTYTFPRKSMDALASLGLLGLIVPKELGGLGQNHVCAAMVVETIARYGCPSTAMVYVMHLGAVASLLFRHHNNKTIQDLLRRLDNDKLIGSLVFSDPATGGHNWFPFNSKAKQYDDGTIQVLRYGAWVTSAGFADFYVVESTSPSFGGDFMNLSLFLMFKNEVRSSTDDWSALGMHGNQSSPVVCEGLLSPDRLVGSFGEFPLAAHEVIDPYFLLFSSACWNGIALGSIDIAKKHVIRTEHVDRGMRVADYPIIQDYFGKSLTETNCSRMMLFSVAQAMDQVTNDNDWSIYDQPLMAPIRGQFHHWCFQVKIKAAANVNAVTDEMMHACGGVGYKKELGLERLLRDGKAGWMMGASNEVLRQIVGKTSLFGLEVLDLWGKVSDTRVLNSELRKLSAEEKKELARKLLIEASNEDNDFNHNIELQNSYQDSEFENPFNTGPPTMQKSLDMHDGLPHDPCLKPDEFTALKLYSVKPLGETIAEYTFSLPQATDFTGCFPGQYVLMRIGKHQRFLSPVSRAKELGKISLLLKHETNGIFSNCIRALQIGDTVDFRGPCGGYEYQPNSTKYLTLVVGGMSCQPAIQIIREIMANPKDQTSVTLVLCAARPADIPYLQELQKYALHDKRLTASFTVFEVDCDDWKGGEGYIDAKHLSSTLPLPTESSHRVVVCGGPRMALGVLQGLRTLGYSSEKIFVYGQFGVQQIRAVYGKCAKLAEHRETHIINGYH</sequence>
<dbReference type="SUPFAM" id="SSF63380">
    <property type="entry name" value="Riboflavin synthase domain-like"/>
    <property type="match status" value="1"/>
</dbReference>
<dbReference type="Pfam" id="PF00441">
    <property type="entry name" value="Acyl-CoA_dh_1"/>
    <property type="match status" value="1"/>
</dbReference>
<dbReference type="PROSITE" id="PS51384">
    <property type="entry name" value="FAD_FR"/>
    <property type="match status" value="1"/>
</dbReference>
<dbReference type="PANTHER" id="PTHR19370">
    <property type="entry name" value="NADH-CYTOCHROME B5 REDUCTASE"/>
    <property type="match status" value="1"/>
</dbReference>
<dbReference type="InterPro" id="IPR009075">
    <property type="entry name" value="AcylCo_DH/oxidase_C"/>
</dbReference>
<dbReference type="SUPFAM" id="SSF56645">
    <property type="entry name" value="Acyl-CoA dehydrogenase NM domain-like"/>
    <property type="match status" value="1"/>
</dbReference>
<proteinExistence type="inferred from homology"/>
<dbReference type="EMBL" id="LSMT01000026">
    <property type="protein sequence ID" value="PFX32162.1"/>
    <property type="molecule type" value="Genomic_DNA"/>
</dbReference>
<comment type="caution">
    <text evidence="9">The sequence shown here is derived from an EMBL/GenBank/DDBJ whole genome shotgun (WGS) entry which is preliminary data.</text>
</comment>
<keyword evidence="5 7" id="KW-0274">FAD</keyword>
<dbReference type="InterPro" id="IPR009100">
    <property type="entry name" value="AcylCoA_DH/oxidase_NM_dom_sf"/>
</dbReference>
<comment type="cofactor">
    <cofactor evidence="1 7">
        <name>FAD</name>
        <dbReference type="ChEBI" id="CHEBI:57692"/>
    </cofactor>
</comment>
<comment type="similarity">
    <text evidence="3">Belongs to the acyl-CoA dehydrogenase family.</text>
</comment>
<dbReference type="OrthoDB" id="432685at2759"/>
<evidence type="ECO:0000313" key="10">
    <source>
        <dbReference type="Proteomes" id="UP000225706"/>
    </source>
</evidence>
<evidence type="ECO:0000256" key="3">
    <source>
        <dbReference type="ARBA" id="ARBA00009347"/>
    </source>
</evidence>
<dbReference type="Proteomes" id="UP000225706">
    <property type="component" value="Unassembled WGS sequence"/>
</dbReference>
<dbReference type="InterPro" id="IPR037069">
    <property type="entry name" value="AcylCoA_DH/ox_N_sf"/>
</dbReference>
<dbReference type="Pfam" id="PF02771">
    <property type="entry name" value="Acyl-CoA_dh_N"/>
    <property type="match status" value="1"/>
</dbReference>
<dbReference type="Gene3D" id="3.40.50.80">
    <property type="entry name" value="Nucleotide-binding domain of ferredoxin-NADP reductase (FNR) module"/>
    <property type="match status" value="1"/>
</dbReference>
<dbReference type="InterPro" id="IPR017938">
    <property type="entry name" value="Riboflavin_synthase-like_b-brl"/>
</dbReference>
<feature type="binding site" evidence="7">
    <location>
        <position position="584"/>
    </location>
    <ligand>
        <name>FAD</name>
        <dbReference type="ChEBI" id="CHEBI:57692"/>
    </ligand>
</feature>
<feature type="domain" description="FAD-binding FR-type" evidence="8">
    <location>
        <begin position="517"/>
        <end position="616"/>
    </location>
</feature>
<dbReference type="Pfam" id="PF00175">
    <property type="entry name" value="NAD_binding_1"/>
    <property type="match status" value="1"/>
</dbReference>
<dbReference type="InterPro" id="IPR008333">
    <property type="entry name" value="Cbr1-like_FAD-bd_dom"/>
</dbReference>
<reference evidence="10" key="1">
    <citation type="journal article" date="2017" name="bioRxiv">
        <title>Comparative analysis of the genomes of Stylophora pistillata and Acropora digitifera provides evidence for extensive differences between species of corals.</title>
        <authorList>
            <person name="Voolstra C.R."/>
            <person name="Li Y."/>
            <person name="Liew Y.J."/>
            <person name="Baumgarten S."/>
            <person name="Zoccola D."/>
            <person name="Flot J.-F."/>
            <person name="Tambutte S."/>
            <person name="Allemand D."/>
            <person name="Aranda M."/>
        </authorList>
    </citation>
    <scope>NUCLEOTIDE SEQUENCE [LARGE SCALE GENOMIC DNA]</scope>
</reference>
<keyword evidence="4 7" id="KW-0285">Flavoprotein</keyword>
<protein>
    <submittedName>
        <fullName evidence="9">NADH-cytochrome b5 reductase 1</fullName>
    </submittedName>
</protein>
<accession>A0A2B4SUD6</accession>
<evidence type="ECO:0000256" key="6">
    <source>
        <dbReference type="ARBA" id="ARBA00023002"/>
    </source>
</evidence>
<dbReference type="InterPro" id="IPR046373">
    <property type="entry name" value="Acyl-CoA_Oxase/DH_mid-dom_sf"/>
</dbReference>
<dbReference type="InterPro" id="IPR039261">
    <property type="entry name" value="FNR_nucleotide-bd"/>
</dbReference>
<organism evidence="9 10">
    <name type="scientific">Stylophora pistillata</name>
    <name type="common">Smooth cauliflower coral</name>
    <dbReference type="NCBI Taxonomy" id="50429"/>
    <lineage>
        <taxon>Eukaryota</taxon>
        <taxon>Metazoa</taxon>
        <taxon>Cnidaria</taxon>
        <taxon>Anthozoa</taxon>
        <taxon>Hexacorallia</taxon>
        <taxon>Scleractinia</taxon>
        <taxon>Astrocoeniina</taxon>
        <taxon>Pocilloporidae</taxon>
        <taxon>Stylophora</taxon>
    </lineage>
</organism>
<dbReference type="InterPro" id="IPR036250">
    <property type="entry name" value="AcylCo_DH-like_C"/>
</dbReference>
<dbReference type="SUPFAM" id="SSF47203">
    <property type="entry name" value="Acyl-CoA dehydrogenase C-terminal domain-like"/>
    <property type="match status" value="1"/>
</dbReference>
<dbReference type="AlphaFoldDB" id="A0A2B4SUD6"/>
<evidence type="ECO:0000256" key="5">
    <source>
        <dbReference type="ARBA" id="ARBA00022827"/>
    </source>
</evidence>
<evidence type="ECO:0000256" key="1">
    <source>
        <dbReference type="ARBA" id="ARBA00001974"/>
    </source>
</evidence>
<keyword evidence="6" id="KW-0560">Oxidoreductase</keyword>
<dbReference type="STRING" id="50429.A0A2B4SUD6"/>
<dbReference type="Gene3D" id="2.40.110.10">
    <property type="entry name" value="Butyryl-CoA Dehydrogenase, subunit A, domain 2"/>
    <property type="match status" value="1"/>
</dbReference>
<comment type="similarity">
    <text evidence="2">Belongs to the flavoprotein pyridine nucleotide cytochrome reductase family.</text>
</comment>
<dbReference type="Gene3D" id="1.20.140.10">
    <property type="entry name" value="Butyryl-CoA Dehydrogenase, subunit A, domain 3"/>
    <property type="match status" value="1"/>
</dbReference>
<evidence type="ECO:0000313" key="9">
    <source>
        <dbReference type="EMBL" id="PFX32162.1"/>
    </source>
</evidence>
<feature type="binding site" evidence="7">
    <location>
        <position position="565"/>
    </location>
    <ligand>
        <name>FAD</name>
        <dbReference type="ChEBI" id="CHEBI:57692"/>
    </ligand>
</feature>
<dbReference type="CDD" id="cd06183">
    <property type="entry name" value="cyt_b5_reduct_like"/>
    <property type="match status" value="1"/>
</dbReference>
<dbReference type="Gene3D" id="1.10.540.10">
    <property type="entry name" value="Acyl-CoA dehydrogenase/oxidase, N-terminal domain"/>
    <property type="match status" value="1"/>
</dbReference>
<dbReference type="PRINTS" id="PR00406">
    <property type="entry name" value="CYTB5RDTASE"/>
</dbReference>
<dbReference type="InterPro" id="IPR017927">
    <property type="entry name" value="FAD-bd_FR_type"/>
</dbReference>
<dbReference type="GO" id="GO:0016627">
    <property type="term" value="F:oxidoreductase activity, acting on the CH-CH group of donors"/>
    <property type="evidence" value="ECO:0007669"/>
    <property type="project" value="InterPro"/>
</dbReference>
<dbReference type="SUPFAM" id="SSF52343">
    <property type="entry name" value="Ferredoxin reductase-like, C-terminal NADP-linked domain"/>
    <property type="match status" value="1"/>
</dbReference>
<dbReference type="Gene3D" id="2.40.30.10">
    <property type="entry name" value="Translation factors"/>
    <property type="match status" value="1"/>
</dbReference>
<dbReference type="GO" id="GO:0050660">
    <property type="term" value="F:flavin adenine dinucleotide binding"/>
    <property type="evidence" value="ECO:0007669"/>
    <property type="project" value="InterPro"/>
</dbReference>
<dbReference type="Pfam" id="PF00970">
    <property type="entry name" value="FAD_binding_6"/>
    <property type="match status" value="1"/>
</dbReference>
<feature type="binding site" evidence="7">
    <location>
        <position position="582"/>
    </location>
    <ligand>
        <name>FAD</name>
        <dbReference type="ChEBI" id="CHEBI:57692"/>
    </ligand>
</feature>
<evidence type="ECO:0000256" key="7">
    <source>
        <dbReference type="PIRSR" id="PIRSR601834-1"/>
    </source>
</evidence>
<evidence type="ECO:0000256" key="4">
    <source>
        <dbReference type="ARBA" id="ARBA00022630"/>
    </source>
</evidence>
<name>A0A2B4SUD6_STYPI</name>
<dbReference type="InterPro" id="IPR013786">
    <property type="entry name" value="AcylCoA_DH/ox_N"/>
</dbReference>
<dbReference type="PANTHER" id="PTHR19370:SF184">
    <property type="entry name" value="NADH-CYTOCHROME B5 REDUCTASE-LIKE"/>
    <property type="match status" value="1"/>
</dbReference>
<gene>
    <name evidence="9" type="primary">MCR1.1</name>
    <name evidence="9" type="ORF">AWC38_SpisGene3006</name>
</gene>
<evidence type="ECO:0000256" key="2">
    <source>
        <dbReference type="ARBA" id="ARBA00006105"/>
    </source>
</evidence>
<evidence type="ECO:0000259" key="8">
    <source>
        <dbReference type="PROSITE" id="PS51384"/>
    </source>
</evidence>
<feature type="binding site" evidence="7">
    <location>
        <position position="592"/>
    </location>
    <ligand>
        <name>FAD</name>
        <dbReference type="ChEBI" id="CHEBI:57692"/>
    </ligand>
</feature>
<dbReference type="InterPro" id="IPR001834">
    <property type="entry name" value="CBR-like"/>
</dbReference>
<dbReference type="InterPro" id="IPR001433">
    <property type="entry name" value="OxRdtase_FAD/NAD-bd"/>
</dbReference>
<keyword evidence="10" id="KW-1185">Reference proteome</keyword>